<reference evidence="4 5" key="1">
    <citation type="journal article" date="2021" name="Sci. Rep.">
        <title>The distribution of antibiotic resistance genes in chicken gut microbiota commensals.</title>
        <authorList>
            <person name="Juricova H."/>
            <person name="Matiasovicova J."/>
            <person name="Kubasova T."/>
            <person name="Cejkova D."/>
            <person name="Rychlik I."/>
        </authorList>
    </citation>
    <scope>NUCLEOTIDE SEQUENCE [LARGE SCALE GENOMIC DNA]</scope>
    <source>
        <strain evidence="4 5">An564</strain>
    </source>
</reference>
<feature type="domain" description="Putative nitroreductase TM1586" evidence="3">
    <location>
        <begin position="3"/>
        <end position="166"/>
    </location>
</feature>
<proteinExistence type="inferred from homology"/>
<evidence type="ECO:0000259" key="3">
    <source>
        <dbReference type="Pfam" id="PF14512"/>
    </source>
</evidence>
<dbReference type="EMBL" id="JACSNR010000004">
    <property type="protein sequence ID" value="MBM6923048.1"/>
    <property type="molecule type" value="Genomic_DNA"/>
</dbReference>
<evidence type="ECO:0000313" key="4">
    <source>
        <dbReference type="EMBL" id="MBM6923048.1"/>
    </source>
</evidence>
<dbReference type="PANTHER" id="PTHR43673:SF10">
    <property type="entry name" value="NADH DEHYDROGENASE_NAD(P)H NITROREDUCTASE XCC3605-RELATED"/>
    <property type="match status" value="1"/>
</dbReference>
<dbReference type="RefSeq" id="WP_177503245.1">
    <property type="nucleotide sequence ID" value="NZ_JACSNR010000004.1"/>
</dbReference>
<sequence length="170" mass="18820">MTVYESIETRKSIRDFEKRPVEPEKLQRILEAGRLAPTARCSNATRFIVVDDPDLMKKVQEACMGQALMGKAPMAVIVCSDSTRVMGCDQRASTVDCSIAMSFMMLAATAEGLGTCWIGGFTQEPLKEALGIPAEYDVVALTPLGYPAEEGRPRDRKPLEELVYKNGWKR</sequence>
<comment type="caution">
    <text evidence="4">The sequence shown here is derived from an EMBL/GenBank/DDBJ whole genome shotgun (WGS) entry which is preliminary data.</text>
</comment>
<dbReference type="Gene3D" id="3.40.109.10">
    <property type="entry name" value="NADH Oxidase"/>
    <property type="match status" value="1"/>
</dbReference>
<evidence type="ECO:0000256" key="1">
    <source>
        <dbReference type="ARBA" id="ARBA00007118"/>
    </source>
</evidence>
<comment type="similarity">
    <text evidence="1">Belongs to the nitroreductase family.</text>
</comment>
<dbReference type="PANTHER" id="PTHR43673">
    <property type="entry name" value="NAD(P)H NITROREDUCTASE YDGI-RELATED"/>
    <property type="match status" value="1"/>
</dbReference>
<name>A0ABS2GLT1_9FIRM</name>
<keyword evidence="2" id="KW-0560">Oxidoreductase</keyword>
<organism evidence="4 5">
    <name type="scientific">Hydrogenoanaerobacterium saccharovorans</name>
    <dbReference type="NCBI Taxonomy" id="474960"/>
    <lineage>
        <taxon>Bacteria</taxon>
        <taxon>Bacillati</taxon>
        <taxon>Bacillota</taxon>
        <taxon>Clostridia</taxon>
        <taxon>Eubacteriales</taxon>
        <taxon>Oscillospiraceae</taxon>
        <taxon>Hydrogenoanaerobacterium</taxon>
    </lineage>
</organism>
<evidence type="ECO:0000256" key="2">
    <source>
        <dbReference type="ARBA" id="ARBA00023002"/>
    </source>
</evidence>
<dbReference type="InterPro" id="IPR000415">
    <property type="entry name" value="Nitroreductase-like"/>
</dbReference>
<dbReference type="Pfam" id="PF14512">
    <property type="entry name" value="TM1586_NiRdase"/>
    <property type="match status" value="1"/>
</dbReference>
<dbReference type="CDD" id="cd02139">
    <property type="entry name" value="nitroreductase"/>
    <property type="match status" value="1"/>
</dbReference>
<keyword evidence="5" id="KW-1185">Reference proteome</keyword>
<dbReference type="InterPro" id="IPR029478">
    <property type="entry name" value="TM1586_NiRdase"/>
</dbReference>
<protein>
    <submittedName>
        <fullName evidence="4">Nitroreductase family protein</fullName>
    </submittedName>
</protein>
<evidence type="ECO:0000313" key="5">
    <source>
        <dbReference type="Proteomes" id="UP000724149"/>
    </source>
</evidence>
<accession>A0ABS2GLT1</accession>
<dbReference type="Proteomes" id="UP000724149">
    <property type="component" value="Unassembled WGS sequence"/>
</dbReference>
<dbReference type="SUPFAM" id="SSF55469">
    <property type="entry name" value="FMN-dependent nitroreductase-like"/>
    <property type="match status" value="1"/>
</dbReference>
<gene>
    <name evidence="4" type="ORF">H9X81_04990</name>
</gene>